<dbReference type="PRINTS" id="PR00706">
    <property type="entry name" value="PYROGLUPTASE"/>
</dbReference>
<evidence type="ECO:0000256" key="4">
    <source>
        <dbReference type="ARBA" id="ARBA00006641"/>
    </source>
</evidence>
<dbReference type="OrthoDB" id="9779738at2"/>
<evidence type="ECO:0000256" key="1">
    <source>
        <dbReference type="ARBA" id="ARBA00001770"/>
    </source>
</evidence>
<comment type="similarity">
    <text evidence="4">Belongs to the peptidase C15 family.</text>
</comment>
<name>A0A437LKS3_9BURK</name>
<dbReference type="SUPFAM" id="SSF53182">
    <property type="entry name" value="Pyrrolidone carboxyl peptidase (pyroglutamate aminopeptidase)"/>
    <property type="match status" value="1"/>
</dbReference>
<dbReference type="GO" id="GO:0006508">
    <property type="term" value="P:proteolysis"/>
    <property type="evidence" value="ECO:0007669"/>
    <property type="project" value="UniProtKB-KW"/>
</dbReference>
<dbReference type="EC" id="3.4.19.3" evidence="9"/>
<evidence type="ECO:0000313" key="11">
    <source>
        <dbReference type="Proteomes" id="UP000288587"/>
    </source>
</evidence>
<dbReference type="Pfam" id="PF01470">
    <property type="entry name" value="Peptidase_C15"/>
    <property type="match status" value="1"/>
</dbReference>
<evidence type="ECO:0000256" key="8">
    <source>
        <dbReference type="ARBA" id="ARBA00022807"/>
    </source>
</evidence>
<dbReference type="AlphaFoldDB" id="A0A437LKS3"/>
<dbReference type="PANTHER" id="PTHR23402:SF1">
    <property type="entry name" value="PYROGLUTAMYL-PEPTIDASE I"/>
    <property type="match status" value="1"/>
</dbReference>
<evidence type="ECO:0000256" key="6">
    <source>
        <dbReference type="ARBA" id="ARBA00022670"/>
    </source>
</evidence>
<reference evidence="10 11" key="1">
    <citation type="submission" date="2019-01" db="EMBL/GenBank/DDBJ databases">
        <authorList>
            <person name="Chen W.-M."/>
        </authorList>
    </citation>
    <scope>NUCLEOTIDE SEQUENCE [LARGE SCALE GENOMIC DNA]</scope>
    <source>
        <strain evidence="10 11">CCP-18</strain>
    </source>
</reference>
<evidence type="ECO:0000256" key="3">
    <source>
        <dbReference type="ARBA" id="ARBA00004496"/>
    </source>
</evidence>
<comment type="catalytic activity">
    <reaction evidence="1 9">
        <text>Release of an N-terminal pyroglutamyl group from a polypeptide, the second amino acid generally not being Pro.</text>
        <dbReference type="EC" id="3.4.19.3"/>
    </reaction>
</comment>
<protein>
    <recommendedName>
        <fullName evidence="9">Pyroglutamyl-peptidase I</fullName>
        <ecNumber evidence="9">3.4.19.3</ecNumber>
    </recommendedName>
</protein>
<dbReference type="InterPro" id="IPR033693">
    <property type="entry name" value="PGPEP1_Glu_AS"/>
</dbReference>
<comment type="subcellular location">
    <subcellularLocation>
        <location evidence="3">Cytoplasm</location>
    </subcellularLocation>
</comment>
<organism evidence="10 11">
    <name type="scientific">Inhella crocodyli</name>
    <dbReference type="NCBI Taxonomy" id="2499851"/>
    <lineage>
        <taxon>Bacteria</taxon>
        <taxon>Pseudomonadati</taxon>
        <taxon>Pseudomonadota</taxon>
        <taxon>Betaproteobacteria</taxon>
        <taxon>Burkholderiales</taxon>
        <taxon>Sphaerotilaceae</taxon>
        <taxon>Inhella</taxon>
    </lineage>
</organism>
<evidence type="ECO:0000256" key="5">
    <source>
        <dbReference type="ARBA" id="ARBA00022490"/>
    </source>
</evidence>
<comment type="function">
    <text evidence="2">Removes 5-oxoproline from various penultimate amino acid residues except L-proline.</text>
</comment>
<comment type="caution">
    <text evidence="10">The sequence shown here is derived from an EMBL/GenBank/DDBJ whole genome shotgun (WGS) entry which is preliminary data.</text>
</comment>
<evidence type="ECO:0000313" key="10">
    <source>
        <dbReference type="EMBL" id="RVT86030.1"/>
    </source>
</evidence>
<keyword evidence="11" id="KW-1185">Reference proteome</keyword>
<proteinExistence type="inferred from homology"/>
<evidence type="ECO:0000256" key="2">
    <source>
        <dbReference type="ARBA" id="ARBA00002280"/>
    </source>
</evidence>
<keyword evidence="7" id="KW-0378">Hydrolase</keyword>
<evidence type="ECO:0000256" key="7">
    <source>
        <dbReference type="ARBA" id="ARBA00022801"/>
    </source>
</evidence>
<dbReference type="RefSeq" id="WP_127682528.1">
    <property type="nucleotide sequence ID" value="NZ_SACM01000002.1"/>
</dbReference>
<dbReference type="PIRSF" id="PIRSF015592">
    <property type="entry name" value="Prld-crbxl_pptds"/>
    <property type="match status" value="1"/>
</dbReference>
<evidence type="ECO:0000256" key="9">
    <source>
        <dbReference type="PROSITE-ProRule" id="PRU10076"/>
    </source>
</evidence>
<keyword evidence="6" id="KW-0645">Protease</keyword>
<keyword evidence="5" id="KW-0963">Cytoplasm</keyword>
<dbReference type="CDD" id="cd00501">
    <property type="entry name" value="Peptidase_C15"/>
    <property type="match status" value="1"/>
</dbReference>
<dbReference type="InterPro" id="IPR000816">
    <property type="entry name" value="Peptidase_C15"/>
</dbReference>
<dbReference type="PROSITE" id="PS01333">
    <property type="entry name" value="PYRASE_GLU"/>
    <property type="match status" value="1"/>
</dbReference>
<dbReference type="InterPro" id="IPR016125">
    <property type="entry name" value="Peptidase_C15-like"/>
</dbReference>
<dbReference type="Proteomes" id="UP000288587">
    <property type="component" value="Unassembled WGS sequence"/>
</dbReference>
<sequence length="205" mass="21619">MPTRSLLLTGFEPFGGEAVNTSQQLALALDGERLGGLVVAAAILPCRFASSLHALDALIQQHRPACVVALGQAASRHVLSFERVAINWIDARIPDNDGAQPVDLPVLAGAPPARFTTLPIKAQMAAAKAAGAPVEMSLSAGSFVCNQVFFGLQHRLRRQPAVRSGFIHVPALGERADLRPWLAGLRAALSAWDADEAHAPAGRTD</sequence>
<keyword evidence="8" id="KW-0788">Thiol protease</keyword>
<dbReference type="GO" id="GO:0016920">
    <property type="term" value="F:pyroglutamyl-peptidase activity"/>
    <property type="evidence" value="ECO:0007669"/>
    <property type="project" value="UniProtKB-EC"/>
</dbReference>
<feature type="active site" evidence="9">
    <location>
        <position position="82"/>
    </location>
</feature>
<dbReference type="InterPro" id="IPR036440">
    <property type="entry name" value="Peptidase_C15-like_sf"/>
</dbReference>
<gene>
    <name evidence="10" type="ORF">EOD73_08260</name>
</gene>
<accession>A0A437LKS3</accession>
<dbReference type="Gene3D" id="3.40.630.20">
    <property type="entry name" value="Peptidase C15, pyroglutamyl peptidase I-like"/>
    <property type="match status" value="1"/>
</dbReference>
<dbReference type="EMBL" id="SACM01000002">
    <property type="protein sequence ID" value="RVT86030.1"/>
    <property type="molecule type" value="Genomic_DNA"/>
</dbReference>
<dbReference type="GO" id="GO:0005829">
    <property type="term" value="C:cytosol"/>
    <property type="evidence" value="ECO:0007669"/>
    <property type="project" value="InterPro"/>
</dbReference>
<dbReference type="PANTHER" id="PTHR23402">
    <property type="entry name" value="PROTEASE FAMILY C15 PYROGLUTAMYL-PEPTIDASE I-RELATED"/>
    <property type="match status" value="1"/>
</dbReference>